<accession>A0A1Q8ZQQ7</accession>
<keyword evidence="2" id="KW-1185">Reference proteome</keyword>
<protein>
    <submittedName>
        <fullName evidence="1">Uncharacterized protein</fullName>
    </submittedName>
</protein>
<evidence type="ECO:0000313" key="2">
    <source>
        <dbReference type="Proteomes" id="UP000186894"/>
    </source>
</evidence>
<evidence type="ECO:0000313" key="1">
    <source>
        <dbReference type="EMBL" id="OLP44262.1"/>
    </source>
</evidence>
<dbReference type="STRING" id="1867956.BJF95_06825"/>
<gene>
    <name evidence="1" type="ORF">BJF95_06825</name>
</gene>
<comment type="caution">
    <text evidence="1">The sequence shown here is derived from an EMBL/GenBank/DDBJ whole genome shotgun (WGS) entry which is preliminary data.</text>
</comment>
<dbReference type="EMBL" id="MKIM01000027">
    <property type="protein sequence ID" value="OLP44262.1"/>
    <property type="molecule type" value="Genomic_DNA"/>
</dbReference>
<name>A0A1Q8ZQQ7_9HYPH</name>
<dbReference type="AlphaFoldDB" id="A0A1Q8ZQQ7"/>
<sequence>MKEGQGMSDGYDRSSMIELHKLTDQPCDGLATALYERIEDEKWRAETTAEIIRLPGLNERQMSRSEHLAKGLRQHWDSAVVIEFPRPQWLRNADRRKG</sequence>
<reference evidence="1 2" key="1">
    <citation type="submission" date="2016-09" db="EMBL/GenBank/DDBJ databases">
        <title>Rhizobium oryziradicis sp. nov., isolated from the root of rice.</title>
        <authorList>
            <person name="Zhao J."/>
            <person name="Zhang X."/>
        </authorList>
    </citation>
    <scope>NUCLEOTIDE SEQUENCE [LARGE SCALE GENOMIC DNA]</scope>
    <source>
        <strain evidence="1 2">N19</strain>
    </source>
</reference>
<dbReference type="Proteomes" id="UP000186894">
    <property type="component" value="Unassembled WGS sequence"/>
</dbReference>
<organism evidence="1 2">
    <name type="scientific">Rhizobium oryziradicis</name>
    <dbReference type="NCBI Taxonomy" id="1867956"/>
    <lineage>
        <taxon>Bacteria</taxon>
        <taxon>Pseudomonadati</taxon>
        <taxon>Pseudomonadota</taxon>
        <taxon>Alphaproteobacteria</taxon>
        <taxon>Hyphomicrobiales</taxon>
        <taxon>Rhizobiaceae</taxon>
        <taxon>Rhizobium/Agrobacterium group</taxon>
        <taxon>Rhizobium</taxon>
    </lineage>
</organism>
<proteinExistence type="predicted"/>